<name>A0ABX5VJB9_9MICO</name>
<dbReference type="InterPro" id="IPR010432">
    <property type="entry name" value="RDD"/>
</dbReference>
<evidence type="ECO:0000256" key="5">
    <source>
        <dbReference type="SAM" id="Phobius"/>
    </source>
</evidence>
<feature type="domain" description="RDD" evidence="6">
    <location>
        <begin position="36"/>
        <end position="161"/>
    </location>
</feature>
<accession>A0ABX5VJB9</accession>
<dbReference type="PANTHER" id="PTHR38480">
    <property type="entry name" value="SLR0254 PROTEIN"/>
    <property type="match status" value="1"/>
</dbReference>
<keyword evidence="3 5" id="KW-1133">Transmembrane helix</keyword>
<comment type="subcellular location">
    <subcellularLocation>
        <location evidence="1">Membrane</location>
        <topology evidence="1">Multi-pass membrane protein</topology>
    </subcellularLocation>
</comment>
<keyword evidence="2 5" id="KW-0812">Transmembrane</keyword>
<proteinExistence type="predicted"/>
<protein>
    <submittedName>
        <fullName evidence="7">RDD family protein</fullName>
    </submittedName>
</protein>
<evidence type="ECO:0000256" key="3">
    <source>
        <dbReference type="ARBA" id="ARBA00022989"/>
    </source>
</evidence>
<keyword evidence="8" id="KW-1185">Reference proteome</keyword>
<evidence type="ECO:0000313" key="7">
    <source>
        <dbReference type="EMBL" id="QDB78497.1"/>
    </source>
</evidence>
<keyword evidence="4 5" id="KW-0472">Membrane</keyword>
<feature type="transmembrane region" description="Helical" evidence="5">
    <location>
        <begin position="123"/>
        <end position="148"/>
    </location>
</feature>
<dbReference type="Pfam" id="PF06271">
    <property type="entry name" value="RDD"/>
    <property type="match status" value="1"/>
</dbReference>
<feature type="transmembrane region" description="Helical" evidence="5">
    <location>
        <begin position="42"/>
        <end position="64"/>
    </location>
</feature>
<dbReference type="Proteomes" id="UP000313948">
    <property type="component" value="Chromosome"/>
</dbReference>
<evidence type="ECO:0000259" key="6">
    <source>
        <dbReference type="Pfam" id="PF06271"/>
    </source>
</evidence>
<gene>
    <name evidence="7" type="ORF">FE251_03225</name>
</gene>
<dbReference type="RefSeq" id="WP_139947834.1">
    <property type="nucleotide sequence ID" value="NZ_CP040899.1"/>
</dbReference>
<evidence type="ECO:0000256" key="2">
    <source>
        <dbReference type="ARBA" id="ARBA00022692"/>
    </source>
</evidence>
<dbReference type="EMBL" id="CP040899">
    <property type="protein sequence ID" value="QDB78497.1"/>
    <property type="molecule type" value="Genomic_DNA"/>
</dbReference>
<sequence length="284" mass="30192">MTSHAAHSSGRALQAARLNDDLIVTGEAVALEVRPAAFMLRVAGGLIDATCYVIVLGAISVGILGRLDNQAQTDTLTIVTFACVAVVAPTLVETLTRGRSLGKLATGIRIVRDDGGPIRFRHAFVRALAGLGELWLTAGSVAVVAALLNGRGKRLGDLLAGTYAVRTRGADRTPPPLLMPPELADWARDADIRALPDGLALAARRFLDRTGTLDPASRAELGRRLAARVEPLVAPPPPWGTNPERFLAAVLVARRDREYAVGLRARDALAETTAELRRLPFGVR</sequence>
<organism evidence="7 8">
    <name type="scientific">Georgenia wutianyii</name>
    <dbReference type="NCBI Taxonomy" id="2585135"/>
    <lineage>
        <taxon>Bacteria</taxon>
        <taxon>Bacillati</taxon>
        <taxon>Actinomycetota</taxon>
        <taxon>Actinomycetes</taxon>
        <taxon>Micrococcales</taxon>
        <taxon>Bogoriellaceae</taxon>
        <taxon>Georgenia</taxon>
    </lineage>
</organism>
<evidence type="ECO:0000256" key="4">
    <source>
        <dbReference type="ARBA" id="ARBA00023136"/>
    </source>
</evidence>
<evidence type="ECO:0000256" key="1">
    <source>
        <dbReference type="ARBA" id="ARBA00004141"/>
    </source>
</evidence>
<evidence type="ECO:0000313" key="8">
    <source>
        <dbReference type="Proteomes" id="UP000313948"/>
    </source>
</evidence>
<feature type="transmembrane region" description="Helical" evidence="5">
    <location>
        <begin position="76"/>
        <end position="92"/>
    </location>
</feature>
<dbReference type="PANTHER" id="PTHR38480:SF1">
    <property type="entry name" value="SLR0254 PROTEIN"/>
    <property type="match status" value="1"/>
</dbReference>
<reference evidence="7 8" key="1">
    <citation type="submission" date="2019-05" db="EMBL/GenBank/DDBJ databases">
        <title>Georgenia *** sp. nov., and Georgenia *** sp. nov., isolated from the intestinal contents of plateau pika (Ochotona curzoniae) in the Qinghai-Tibet plateau of China.</title>
        <authorList>
            <person name="Tian Z."/>
        </authorList>
    </citation>
    <scope>NUCLEOTIDE SEQUENCE [LARGE SCALE GENOMIC DNA]</scope>
    <source>
        <strain evidence="7 8">Z294</strain>
    </source>
</reference>